<dbReference type="GO" id="GO:0003723">
    <property type="term" value="F:RNA binding"/>
    <property type="evidence" value="ECO:0007669"/>
    <property type="project" value="UniProtKB-UniRule"/>
</dbReference>
<evidence type="ECO:0000256" key="3">
    <source>
        <dbReference type="ARBA" id="ARBA00023242"/>
    </source>
</evidence>
<dbReference type="PANTHER" id="PTHR46754">
    <property type="entry name" value="MKI67 FHA DOMAIN-INTERACTING NUCLEOLAR PHOSPHOPROTEIN"/>
    <property type="match status" value="1"/>
</dbReference>
<dbReference type="SMART" id="SM00360">
    <property type="entry name" value="RRM"/>
    <property type="match status" value="1"/>
</dbReference>
<evidence type="ECO:0000313" key="8">
    <source>
        <dbReference type="Proteomes" id="UP000198372"/>
    </source>
</evidence>
<dbReference type="OrthoDB" id="21467at2759"/>
<gene>
    <name evidence="7" type="ORF">BQ2448_2625</name>
</gene>
<evidence type="ECO:0000256" key="1">
    <source>
        <dbReference type="ARBA" id="ARBA00004604"/>
    </source>
</evidence>
<dbReference type="InterPro" id="IPR012677">
    <property type="entry name" value="Nucleotide-bd_a/b_plait_sf"/>
</dbReference>
<keyword evidence="3" id="KW-0539">Nucleus</keyword>
<dbReference type="PROSITE" id="PS50102">
    <property type="entry name" value="RRM"/>
    <property type="match status" value="1"/>
</dbReference>
<comment type="subcellular location">
    <subcellularLocation>
        <location evidence="1">Nucleus</location>
        <location evidence="1">Nucleolus</location>
    </subcellularLocation>
</comment>
<dbReference type="AlphaFoldDB" id="A0A238F8S7"/>
<feature type="region of interest" description="Disordered" evidence="5">
    <location>
        <begin position="1"/>
        <end position="160"/>
    </location>
</feature>
<feature type="compositionally biased region" description="Acidic residues" evidence="5">
    <location>
        <begin position="127"/>
        <end position="149"/>
    </location>
</feature>
<dbReference type="InterPro" id="IPR000504">
    <property type="entry name" value="RRM_dom"/>
</dbReference>
<evidence type="ECO:0000256" key="4">
    <source>
        <dbReference type="PROSITE-ProRule" id="PRU00176"/>
    </source>
</evidence>
<feature type="compositionally biased region" description="Low complexity" evidence="5">
    <location>
        <begin position="13"/>
        <end position="48"/>
    </location>
</feature>
<accession>A0A238F8S7</accession>
<name>A0A238F8S7_9BASI</name>
<evidence type="ECO:0000256" key="5">
    <source>
        <dbReference type="SAM" id="MobiDB-lite"/>
    </source>
</evidence>
<organism evidence="7 8">
    <name type="scientific">Microbotryum intermedium</name>
    <dbReference type="NCBI Taxonomy" id="269621"/>
    <lineage>
        <taxon>Eukaryota</taxon>
        <taxon>Fungi</taxon>
        <taxon>Dikarya</taxon>
        <taxon>Basidiomycota</taxon>
        <taxon>Pucciniomycotina</taxon>
        <taxon>Microbotryomycetes</taxon>
        <taxon>Microbotryales</taxon>
        <taxon>Microbotryaceae</taxon>
        <taxon>Microbotryum</taxon>
    </lineage>
</organism>
<dbReference type="Pfam" id="PF00076">
    <property type="entry name" value="RRM_1"/>
    <property type="match status" value="1"/>
</dbReference>
<keyword evidence="2 4" id="KW-0694">RNA-binding</keyword>
<feature type="domain" description="RRM" evidence="6">
    <location>
        <begin position="184"/>
        <end position="262"/>
    </location>
</feature>
<evidence type="ECO:0000259" key="6">
    <source>
        <dbReference type="PROSITE" id="PS50102"/>
    </source>
</evidence>
<dbReference type="STRING" id="269621.A0A238F8S7"/>
<evidence type="ECO:0000313" key="7">
    <source>
        <dbReference type="EMBL" id="SCV69605.1"/>
    </source>
</evidence>
<dbReference type="GO" id="GO:0005730">
    <property type="term" value="C:nucleolus"/>
    <property type="evidence" value="ECO:0007669"/>
    <property type="project" value="UniProtKB-SubCell"/>
</dbReference>
<proteinExistence type="predicted"/>
<feature type="compositionally biased region" description="Polar residues" evidence="5">
    <location>
        <begin position="1"/>
        <end position="10"/>
    </location>
</feature>
<dbReference type="CDD" id="cd12307">
    <property type="entry name" value="RRM_NIFK_like"/>
    <property type="match status" value="1"/>
</dbReference>
<feature type="compositionally biased region" description="Basic and acidic residues" evidence="5">
    <location>
        <begin position="150"/>
        <end position="160"/>
    </location>
</feature>
<dbReference type="InterPro" id="IPR035979">
    <property type="entry name" value="RBD_domain_sf"/>
</dbReference>
<keyword evidence="8" id="KW-1185">Reference proteome</keyword>
<dbReference type="Proteomes" id="UP000198372">
    <property type="component" value="Unassembled WGS sequence"/>
</dbReference>
<dbReference type="Gene3D" id="3.30.70.330">
    <property type="match status" value="1"/>
</dbReference>
<feature type="compositionally biased region" description="Acidic residues" evidence="5">
    <location>
        <begin position="93"/>
        <end position="119"/>
    </location>
</feature>
<reference evidence="8" key="1">
    <citation type="submission" date="2016-09" db="EMBL/GenBank/DDBJ databases">
        <authorList>
            <person name="Jeantristanb JTB J.-T."/>
            <person name="Ricardo R."/>
        </authorList>
    </citation>
    <scope>NUCLEOTIDE SEQUENCE [LARGE SCALE GENOMIC DNA]</scope>
</reference>
<dbReference type="EMBL" id="FMSP01000004">
    <property type="protein sequence ID" value="SCV69605.1"/>
    <property type="molecule type" value="Genomic_DNA"/>
</dbReference>
<dbReference type="SUPFAM" id="SSF54928">
    <property type="entry name" value="RNA-binding domain, RBD"/>
    <property type="match status" value="1"/>
</dbReference>
<protein>
    <submittedName>
        <fullName evidence="7">BQ2448_2625 protein</fullName>
    </submittedName>
</protein>
<sequence length="407" mass="45208">MPKATSSKASLGTKPTSTRSNSNTSKTVRISPSATTTTTTNSTKAASAVETASNGVAKNDLREKARDLSKVEKICSKDAPEPKKGALKKRSVEEEEQVEEEEEAEQASDEDEEEEGDEIDFLKGFDSGEEDEDVDEEGDSSDDEEGEEEDKPKFEVKQLPKVDKAKLAQKERAKAERKKNAQKGVVYLGRIPHGFHEAEMKSYFSQFGEVTRLRLSRNKKTGASKHYAFIEFAYASVAEIVHETMDNYLLAGHLLVCKIVPNDQIHPKLWIGANRKFRVVPVARTEAKKRNEPKTKRQQQTIKKRLLKREQKKREQLAAQGIEYDFAGYAGKVVKPIEVKEVKVVEAGGAKGKKGKEVTTKKEKKAKKVKEVEGVSDHVRIIPTEMSGTCKGMHGLISSVTSCLGRV</sequence>
<evidence type="ECO:0000256" key="2">
    <source>
        <dbReference type="ARBA" id="ARBA00022884"/>
    </source>
</evidence>
<feature type="compositionally biased region" description="Basic and acidic residues" evidence="5">
    <location>
        <begin position="59"/>
        <end position="84"/>
    </location>
</feature>